<dbReference type="Proteomes" id="UP000018144">
    <property type="component" value="Unassembled WGS sequence"/>
</dbReference>
<evidence type="ECO:0000256" key="9">
    <source>
        <dbReference type="ARBA" id="ARBA00022692"/>
    </source>
</evidence>
<proteinExistence type="inferred from homology"/>
<keyword evidence="10 15" id="KW-1133">Transmembrane helix</keyword>
<dbReference type="OMA" id="AKMYVAI"/>
<evidence type="ECO:0000256" key="4">
    <source>
        <dbReference type="ARBA" id="ARBA00006739"/>
    </source>
</evidence>
<evidence type="ECO:0000256" key="5">
    <source>
        <dbReference type="ARBA" id="ARBA00012699"/>
    </source>
</evidence>
<keyword evidence="7" id="KW-0328">Glycosyltransferase</keyword>
<dbReference type="GO" id="GO:0016020">
    <property type="term" value="C:membrane"/>
    <property type="evidence" value="ECO:0007669"/>
    <property type="project" value="UniProtKB-SubCell"/>
</dbReference>
<dbReference type="Gene3D" id="3.90.550.10">
    <property type="entry name" value="Spore Coat Polysaccharide Biosynthesis Protein SpsA, Chain A"/>
    <property type="match status" value="1"/>
</dbReference>
<evidence type="ECO:0000256" key="2">
    <source>
        <dbReference type="ARBA" id="ARBA00004760"/>
    </source>
</evidence>
<dbReference type="SUPFAM" id="SSF53448">
    <property type="entry name" value="Nucleotide-diphospho-sugar transferases"/>
    <property type="match status" value="1"/>
</dbReference>
<reference evidence="16 17" key="1">
    <citation type="journal article" date="2013" name="PLoS Genet.">
        <title>The genome and development-dependent transcriptomes of Pyronema confluens: a window into fungal evolution.</title>
        <authorList>
            <person name="Traeger S."/>
            <person name="Altegoer F."/>
            <person name="Freitag M."/>
            <person name="Gabaldon T."/>
            <person name="Kempken F."/>
            <person name="Kumar A."/>
            <person name="Marcet-Houben M."/>
            <person name="Poggeler S."/>
            <person name="Stajich J.E."/>
            <person name="Nowrousian M."/>
        </authorList>
    </citation>
    <scope>NUCLEOTIDE SEQUENCE [LARGE SCALE GENOMIC DNA]</scope>
    <source>
        <strain evidence="17">CBS 100304</strain>
        <tissue evidence="16">Vegetative mycelium</tissue>
    </source>
</reference>
<keyword evidence="11 15" id="KW-0472">Membrane</keyword>
<evidence type="ECO:0000256" key="11">
    <source>
        <dbReference type="ARBA" id="ARBA00023136"/>
    </source>
</evidence>
<name>U4KW64_PYROM</name>
<evidence type="ECO:0000256" key="3">
    <source>
        <dbReference type="ARBA" id="ARBA00004991"/>
    </source>
</evidence>
<organism evidence="16 17">
    <name type="scientific">Pyronema omphalodes (strain CBS 100304)</name>
    <name type="common">Pyronema confluens</name>
    <dbReference type="NCBI Taxonomy" id="1076935"/>
    <lineage>
        <taxon>Eukaryota</taxon>
        <taxon>Fungi</taxon>
        <taxon>Dikarya</taxon>
        <taxon>Ascomycota</taxon>
        <taxon>Pezizomycotina</taxon>
        <taxon>Pezizomycetes</taxon>
        <taxon>Pezizales</taxon>
        <taxon>Pyronemataceae</taxon>
        <taxon>Pyronema</taxon>
    </lineage>
</organism>
<keyword evidence="9 15" id="KW-0812">Transmembrane</keyword>
<evidence type="ECO:0000313" key="16">
    <source>
        <dbReference type="EMBL" id="CCX05316.1"/>
    </source>
</evidence>
<dbReference type="AlphaFoldDB" id="U4KW64"/>
<dbReference type="UniPathway" id="UPA00222"/>
<keyword evidence="17" id="KW-1185">Reference proteome</keyword>
<comment type="pathway">
    <text evidence="3">Sphingolipid metabolism.</text>
</comment>
<accession>U4KW64</accession>
<evidence type="ECO:0000256" key="15">
    <source>
        <dbReference type="SAM" id="Phobius"/>
    </source>
</evidence>
<dbReference type="OrthoDB" id="1483400at2759"/>
<feature type="transmembrane region" description="Helical" evidence="15">
    <location>
        <begin position="21"/>
        <end position="37"/>
    </location>
</feature>
<dbReference type="STRING" id="1076935.U4KW64"/>
<dbReference type="EC" id="2.4.1.80" evidence="5"/>
<evidence type="ECO:0000256" key="14">
    <source>
        <dbReference type="ARBA" id="ARBA00032575"/>
    </source>
</evidence>
<feature type="transmembrane region" description="Helical" evidence="15">
    <location>
        <begin position="80"/>
        <end position="103"/>
    </location>
</feature>
<dbReference type="Pfam" id="PF13506">
    <property type="entry name" value="Glyco_transf_21"/>
    <property type="match status" value="2"/>
</dbReference>
<dbReference type="CDD" id="cd02520">
    <property type="entry name" value="Glucosylceramide_synthase"/>
    <property type="match status" value="1"/>
</dbReference>
<comment type="pathway">
    <text evidence="2">Lipid metabolism; sphingolipid metabolism.</text>
</comment>
<dbReference type="InterPro" id="IPR025993">
    <property type="entry name" value="Ceramide_glucosylTrfase"/>
</dbReference>
<evidence type="ECO:0000256" key="7">
    <source>
        <dbReference type="ARBA" id="ARBA00022676"/>
    </source>
</evidence>
<evidence type="ECO:0000256" key="1">
    <source>
        <dbReference type="ARBA" id="ARBA00004141"/>
    </source>
</evidence>
<keyword evidence="8 16" id="KW-0808">Transferase</keyword>
<evidence type="ECO:0000256" key="12">
    <source>
        <dbReference type="ARBA" id="ARBA00031017"/>
    </source>
</evidence>
<dbReference type="GO" id="GO:0006679">
    <property type="term" value="P:glucosylceramide biosynthetic process"/>
    <property type="evidence" value="ECO:0007669"/>
    <property type="project" value="TreeGrafter"/>
</dbReference>
<evidence type="ECO:0000313" key="17">
    <source>
        <dbReference type="Proteomes" id="UP000018144"/>
    </source>
</evidence>
<comment type="subcellular location">
    <subcellularLocation>
        <location evidence="1">Membrane</location>
        <topology evidence="1">Multi-pass membrane protein</topology>
    </subcellularLocation>
</comment>
<dbReference type="EMBL" id="HF935245">
    <property type="protein sequence ID" value="CCX05316.1"/>
    <property type="molecule type" value="Genomic_DNA"/>
</dbReference>
<evidence type="ECO:0000256" key="6">
    <source>
        <dbReference type="ARBA" id="ARBA00019988"/>
    </source>
</evidence>
<gene>
    <name evidence="16" type="ORF">PCON_04903</name>
</gene>
<evidence type="ECO:0000256" key="13">
    <source>
        <dbReference type="ARBA" id="ARBA00031543"/>
    </source>
</evidence>
<dbReference type="GO" id="GO:0008120">
    <property type="term" value="F:ceramide glucosyltransferase activity"/>
    <property type="evidence" value="ECO:0007669"/>
    <property type="project" value="UniProtKB-EC"/>
</dbReference>
<comment type="similarity">
    <text evidence="4">Belongs to the glycosyltransferase 2 family.</text>
</comment>
<evidence type="ECO:0000256" key="10">
    <source>
        <dbReference type="ARBA" id="ARBA00022989"/>
    </source>
</evidence>
<dbReference type="InterPro" id="IPR029044">
    <property type="entry name" value="Nucleotide-diphossugar_trans"/>
</dbReference>
<dbReference type="eggNOG" id="KOG2547">
    <property type="taxonomic scope" value="Eukaryota"/>
</dbReference>
<dbReference type="PANTHER" id="PTHR12726:SF0">
    <property type="entry name" value="CERAMIDE GLUCOSYLTRANSFERASE"/>
    <property type="match status" value="1"/>
</dbReference>
<dbReference type="PANTHER" id="PTHR12726">
    <property type="entry name" value="CERAMIDE GLUCOSYLTRANSFERASE"/>
    <property type="match status" value="1"/>
</dbReference>
<evidence type="ECO:0000256" key="8">
    <source>
        <dbReference type="ARBA" id="ARBA00022679"/>
    </source>
</evidence>
<sequence length="582" mass="65460">MTSFLLLSTLTSRSRKYECETALSFLLVVVAAAYFLAPAHSNNINQFIRMTSSAFASAFPLPKPGSDANQLATEWDFTHFLSYVALIWYFLIWFVIVVGYSWIRRTYAKPPPPSVVPNDSLPAVTILRPIKGCDPNLDICLASTCLLDYPSNKYELVFCVASPTDSSIPVIKSTLEQYPNVNAKLVISEEDVGPNPKIRNLSKAYREASSDIVWILDCNVWVPPGTLRRAVELLEGTNGRPGYKLVHHLPIAYDITARQAHLSRPPSSAGVSSSPLLTKGTPVTEKSWMSRWISVGGGRFEENFLSSSHAKFYSAINTLRLGPCVVGKSELFRRSHLEEVTQDGGAFTGLDYFADYICEDHMISTKLWKIPLEEELTGKRKWGKHGMAPDIVFQPLSNMSIQDYTARRIRWISVRKYTELVASLTESLTESISMSMVGAYAATTIPFLSERIGSSWCSFWTFWACSMFVWAAFDRHIYNFIHQYRSTVVDENSPPFIADRKGRSLPEWLFQWVGRESLASYVWVRSLIPGPITWRGGLYKIRWSDKKVVEISNHSSSSTSISRSPIAPKIASGFTLNDKRSD</sequence>
<protein>
    <recommendedName>
        <fullName evidence="6">Ceramide glucosyltransferase</fullName>
        <ecNumber evidence="5">2.4.1.80</ecNumber>
    </recommendedName>
    <alternativeName>
        <fullName evidence="13">Glucosylceramide synthase</fullName>
    </alternativeName>
    <alternativeName>
        <fullName evidence="14">UDP-glucose ceramide glucosyltransferase</fullName>
    </alternativeName>
    <alternativeName>
        <fullName evidence="12">UDP-glucose:N-acylsphingosine D-glucosyltransferase</fullName>
    </alternativeName>
</protein>